<dbReference type="GO" id="GO:0005868">
    <property type="term" value="C:cytoplasmic dynein complex"/>
    <property type="evidence" value="ECO:0007669"/>
    <property type="project" value="TreeGrafter"/>
</dbReference>
<comment type="caution">
    <text evidence="2">The sequence shown here is derived from an EMBL/GenBank/DDBJ whole genome shotgun (WGS) entry which is preliminary data.</text>
</comment>
<feature type="region of interest" description="Disordered" evidence="1">
    <location>
        <begin position="96"/>
        <end position="140"/>
    </location>
</feature>
<dbReference type="FunFam" id="3.30.740.10:FF:000003">
    <property type="entry name" value="Dynein light chain"/>
    <property type="match status" value="1"/>
</dbReference>
<dbReference type="EMBL" id="JAMYWD010000009">
    <property type="protein sequence ID" value="KAJ4960117.1"/>
    <property type="molecule type" value="Genomic_DNA"/>
</dbReference>
<dbReference type="Proteomes" id="UP001141806">
    <property type="component" value="Unassembled WGS sequence"/>
</dbReference>
<dbReference type="Pfam" id="PF01221">
    <property type="entry name" value="Dynein_light"/>
    <property type="match status" value="1"/>
</dbReference>
<evidence type="ECO:0000313" key="3">
    <source>
        <dbReference type="Proteomes" id="UP001141806"/>
    </source>
</evidence>
<dbReference type="InterPro" id="IPR037177">
    <property type="entry name" value="DLC_sf"/>
</dbReference>
<sequence length="253" mass="28707">MDPTSKKQSKISKLKKPLPLSSPQDSIVPSSTLNQITAHYSKRNADHTQRTLKAAADPLPRVDTHLQAKTMTLSVNADYSSLSLLKNNHNPRYRHHQHLQQQRNQVDMEKKQSKMEKEKDKVVIPRERNEPKRPSVSLQSSRKSFCDSQMELNEFFSKVGVKVMAVEMPPSMQIHAVTCARKTYDGLEKFTSKTLAFALKKEFDGAYGPAWHCVVGTSFGSFVTHSAGGFLYFSMNHHKLYILLFKTTVQKAD</sequence>
<feature type="compositionally biased region" description="Basic and acidic residues" evidence="1">
    <location>
        <begin position="106"/>
        <end position="133"/>
    </location>
</feature>
<protein>
    <recommendedName>
        <fullName evidence="4">Dynein light chain</fullName>
    </recommendedName>
</protein>
<dbReference type="SMART" id="SM01375">
    <property type="entry name" value="Dynein_light"/>
    <property type="match status" value="1"/>
</dbReference>
<dbReference type="AlphaFoldDB" id="A0A9Q0H9R5"/>
<dbReference type="GO" id="GO:0007017">
    <property type="term" value="P:microtubule-based process"/>
    <property type="evidence" value="ECO:0007669"/>
    <property type="project" value="InterPro"/>
</dbReference>
<dbReference type="InterPro" id="IPR001372">
    <property type="entry name" value="Dynein_light_chain_typ-1/2"/>
</dbReference>
<feature type="region of interest" description="Disordered" evidence="1">
    <location>
        <begin position="1"/>
        <end position="31"/>
    </location>
</feature>
<dbReference type="GO" id="GO:0045505">
    <property type="term" value="F:dynein intermediate chain binding"/>
    <property type="evidence" value="ECO:0007669"/>
    <property type="project" value="TreeGrafter"/>
</dbReference>
<organism evidence="2 3">
    <name type="scientific">Protea cynaroides</name>
    <dbReference type="NCBI Taxonomy" id="273540"/>
    <lineage>
        <taxon>Eukaryota</taxon>
        <taxon>Viridiplantae</taxon>
        <taxon>Streptophyta</taxon>
        <taxon>Embryophyta</taxon>
        <taxon>Tracheophyta</taxon>
        <taxon>Spermatophyta</taxon>
        <taxon>Magnoliopsida</taxon>
        <taxon>Proteales</taxon>
        <taxon>Proteaceae</taxon>
        <taxon>Protea</taxon>
    </lineage>
</organism>
<keyword evidence="3" id="KW-1185">Reference proteome</keyword>
<proteinExistence type="predicted"/>
<dbReference type="PANTHER" id="PTHR11886:SF80">
    <property type="entry name" value="OS01G0555600 PROTEIN"/>
    <property type="match status" value="1"/>
</dbReference>
<dbReference type="PANTHER" id="PTHR11886">
    <property type="entry name" value="DYNEIN LIGHT CHAIN"/>
    <property type="match status" value="1"/>
</dbReference>
<evidence type="ECO:0000313" key="2">
    <source>
        <dbReference type="EMBL" id="KAJ4960117.1"/>
    </source>
</evidence>
<evidence type="ECO:0000256" key="1">
    <source>
        <dbReference type="SAM" id="MobiDB-lite"/>
    </source>
</evidence>
<name>A0A9Q0H9R5_9MAGN</name>
<feature type="compositionally biased region" description="Basic residues" evidence="1">
    <location>
        <begin position="7"/>
        <end position="16"/>
    </location>
</feature>
<gene>
    <name evidence="2" type="ORF">NE237_020027</name>
</gene>
<evidence type="ECO:0008006" key="4">
    <source>
        <dbReference type="Google" id="ProtNLM"/>
    </source>
</evidence>
<accession>A0A9Q0H9R5</accession>
<dbReference type="OrthoDB" id="6506078at2759"/>
<feature type="compositionally biased region" description="Low complexity" evidence="1">
    <location>
        <begin position="17"/>
        <end position="26"/>
    </location>
</feature>
<dbReference type="Gene3D" id="3.30.740.10">
    <property type="entry name" value="Protein Inhibitor Of Neuronal Nitric Oxide Synthase"/>
    <property type="match status" value="1"/>
</dbReference>
<reference evidence="2" key="1">
    <citation type="journal article" date="2023" name="Plant J.">
        <title>The genome of the king protea, Protea cynaroides.</title>
        <authorList>
            <person name="Chang J."/>
            <person name="Duong T.A."/>
            <person name="Schoeman C."/>
            <person name="Ma X."/>
            <person name="Roodt D."/>
            <person name="Barker N."/>
            <person name="Li Z."/>
            <person name="Van de Peer Y."/>
            <person name="Mizrachi E."/>
        </authorList>
    </citation>
    <scope>NUCLEOTIDE SEQUENCE</scope>
    <source>
        <tissue evidence="2">Young leaves</tissue>
    </source>
</reference>
<dbReference type="SUPFAM" id="SSF54648">
    <property type="entry name" value="DLC"/>
    <property type="match status" value="1"/>
</dbReference>